<accession>A0ACB9ZU31</accession>
<dbReference type="Proteomes" id="UP001060085">
    <property type="component" value="Linkage Group LG08"/>
</dbReference>
<comment type="caution">
    <text evidence="1">The sequence shown here is derived from an EMBL/GenBank/DDBJ whole genome shotgun (WGS) entry which is preliminary data.</text>
</comment>
<name>A0ACB9ZU31_CATRO</name>
<proteinExistence type="predicted"/>
<organism evidence="1 2">
    <name type="scientific">Catharanthus roseus</name>
    <name type="common">Madagascar periwinkle</name>
    <name type="synonym">Vinca rosea</name>
    <dbReference type="NCBI Taxonomy" id="4058"/>
    <lineage>
        <taxon>Eukaryota</taxon>
        <taxon>Viridiplantae</taxon>
        <taxon>Streptophyta</taxon>
        <taxon>Embryophyta</taxon>
        <taxon>Tracheophyta</taxon>
        <taxon>Spermatophyta</taxon>
        <taxon>Magnoliopsida</taxon>
        <taxon>eudicotyledons</taxon>
        <taxon>Gunneridae</taxon>
        <taxon>Pentapetalae</taxon>
        <taxon>asterids</taxon>
        <taxon>lamiids</taxon>
        <taxon>Gentianales</taxon>
        <taxon>Apocynaceae</taxon>
        <taxon>Rauvolfioideae</taxon>
        <taxon>Vinceae</taxon>
        <taxon>Catharanthinae</taxon>
        <taxon>Catharanthus</taxon>
    </lineage>
</organism>
<gene>
    <name evidence="1" type="ORF">M9H77_36766</name>
</gene>
<reference evidence="2" key="1">
    <citation type="journal article" date="2023" name="Nat. Plants">
        <title>Single-cell RNA sequencing provides a high-resolution roadmap for understanding the multicellular compartmentation of specialized metabolism.</title>
        <authorList>
            <person name="Sun S."/>
            <person name="Shen X."/>
            <person name="Li Y."/>
            <person name="Li Y."/>
            <person name="Wang S."/>
            <person name="Li R."/>
            <person name="Zhang H."/>
            <person name="Shen G."/>
            <person name="Guo B."/>
            <person name="Wei J."/>
            <person name="Xu J."/>
            <person name="St-Pierre B."/>
            <person name="Chen S."/>
            <person name="Sun C."/>
        </authorList>
    </citation>
    <scope>NUCLEOTIDE SEQUENCE [LARGE SCALE GENOMIC DNA]</scope>
</reference>
<sequence>MSLCPPRVTTWGERRKERDGVSLAFGIAGPSGRLARRATSSLVERAPNNCVVVPGLSAPGFSTQSPPVPFRSQSHLPSYLSHTHVPYEVYGSAHPPSHPPDTVYDPYLHVPTIRPHIPYRSAAQESLKEFNGQSRQIGVEFFYQMVCAAQQDSSYSTLGYTTIAYGVSSSEPYIERHSIDRGFEGDKGLGEEHDRVRSLHIKGEADERVDDDGDGDGDSDDAGDEEQSVPVAPASGFDVRPRRGKGKGLTGRSRNKRPDVAREVPAPTQRRKKVKASD</sequence>
<keyword evidence="2" id="KW-1185">Reference proteome</keyword>
<dbReference type="EMBL" id="CM044708">
    <property type="protein sequence ID" value="KAI5650761.1"/>
    <property type="molecule type" value="Genomic_DNA"/>
</dbReference>
<protein>
    <submittedName>
        <fullName evidence="1">Uncharacterized protein</fullName>
    </submittedName>
</protein>
<evidence type="ECO:0000313" key="1">
    <source>
        <dbReference type="EMBL" id="KAI5650761.1"/>
    </source>
</evidence>
<evidence type="ECO:0000313" key="2">
    <source>
        <dbReference type="Proteomes" id="UP001060085"/>
    </source>
</evidence>